<gene>
    <name evidence="1" type="ORF">MRB53_010313</name>
</gene>
<evidence type="ECO:0000313" key="1">
    <source>
        <dbReference type="EMBL" id="KAJ8636046.1"/>
    </source>
</evidence>
<dbReference type="Proteomes" id="UP001234297">
    <property type="component" value="Chromosome 3"/>
</dbReference>
<accession>A0ACC2LRL0</accession>
<evidence type="ECO:0000313" key="2">
    <source>
        <dbReference type="Proteomes" id="UP001234297"/>
    </source>
</evidence>
<protein>
    <submittedName>
        <fullName evidence="1">Uncharacterized protein</fullName>
    </submittedName>
</protein>
<proteinExistence type="predicted"/>
<reference evidence="1 2" key="1">
    <citation type="journal article" date="2022" name="Hortic Res">
        <title>A haplotype resolved chromosomal level avocado genome allows analysis of novel avocado genes.</title>
        <authorList>
            <person name="Nath O."/>
            <person name="Fletcher S.J."/>
            <person name="Hayward A."/>
            <person name="Shaw L.M."/>
            <person name="Masouleh A.K."/>
            <person name="Furtado A."/>
            <person name="Henry R.J."/>
            <person name="Mitter N."/>
        </authorList>
    </citation>
    <scope>NUCLEOTIDE SEQUENCE [LARGE SCALE GENOMIC DNA]</scope>
    <source>
        <strain evidence="2">cv. Hass</strain>
    </source>
</reference>
<keyword evidence="2" id="KW-1185">Reference proteome</keyword>
<organism evidence="1 2">
    <name type="scientific">Persea americana</name>
    <name type="common">Avocado</name>
    <dbReference type="NCBI Taxonomy" id="3435"/>
    <lineage>
        <taxon>Eukaryota</taxon>
        <taxon>Viridiplantae</taxon>
        <taxon>Streptophyta</taxon>
        <taxon>Embryophyta</taxon>
        <taxon>Tracheophyta</taxon>
        <taxon>Spermatophyta</taxon>
        <taxon>Magnoliopsida</taxon>
        <taxon>Magnoliidae</taxon>
        <taxon>Laurales</taxon>
        <taxon>Lauraceae</taxon>
        <taxon>Persea</taxon>
    </lineage>
</organism>
<name>A0ACC2LRL0_PERAE</name>
<sequence length="148" mass="16648">MDLDNSKRDHPEAANYGTTNKGILTEQKDYDHNKETIEDATLVDTVTFTQNIDKGEENPSLQLLDNNNNEKDGGGSNGTVDSSMESNAEAIWPAKTIEHPLETQIKSHIKNSGKTIADEADNDTYMRKFVEEAKDKTYPVKMMEMHEK</sequence>
<comment type="caution">
    <text evidence="1">The sequence shown here is derived from an EMBL/GenBank/DDBJ whole genome shotgun (WGS) entry which is preliminary data.</text>
</comment>
<dbReference type="EMBL" id="CM056811">
    <property type="protein sequence ID" value="KAJ8636046.1"/>
    <property type="molecule type" value="Genomic_DNA"/>
</dbReference>